<dbReference type="PROSITE" id="PS50850">
    <property type="entry name" value="MFS"/>
    <property type="match status" value="1"/>
</dbReference>
<reference evidence="9" key="1">
    <citation type="submission" date="2010-03" db="EMBL/GenBank/DDBJ databases">
        <title>The genome sequence of Synergistetes sp. SGP1.</title>
        <authorList>
            <consortium name="metaHIT consortium -- http://www.metahit.eu/"/>
            <person name="Pajon A."/>
            <person name="Turner K."/>
            <person name="Parkhill J."/>
            <person name="Wade W."/>
            <person name="Vartoukian S."/>
        </authorList>
    </citation>
    <scope>NUCLEOTIDE SEQUENCE [LARGE SCALE GENOMIC DNA]</scope>
    <source>
        <strain evidence="9">SGP1</strain>
    </source>
</reference>
<dbReference type="SUPFAM" id="SSF103473">
    <property type="entry name" value="MFS general substrate transporter"/>
    <property type="match status" value="1"/>
</dbReference>
<accession>A0AB94IXZ2</accession>
<keyword evidence="2" id="KW-1003">Cell membrane</keyword>
<keyword evidence="4 6" id="KW-1133">Transmembrane helix</keyword>
<dbReference type="GO" id="GO:0005886">
    <property type="term" value="C:plasma membrane"/>
    <property type="evidence" value="ECO:0007669"/>
    <property type="project" value="UniProtKB-SubCell"/>
</dbReference>
<feature type="transmembrane region" description="Helical" evidence="6">
    <location>
        <begin position="160"/>
        <end position="180"/>
    </location>
</feature>
<dbReference type="PRINTS" id="PR01035">
    <property type="entry name" value="TCRTETA"/>
</dbReference>
<proteinExistence type="predicted"/>
<dbReference type="EMBL" id="FP929056">
    <property type="protein sequence ID" value="CBL28610.1"/>
    <property type="molecule type" value="Genomic_DNA"/>
</dbReference>
<feature type="transmembrane region" description="Helical" evidence="6">
    <location>
        <begin position="201"/>
        <end position="222"/>
    </location>
</feature>
<reference evidence="8 9" key="2">
    <citation type="submission" date="2010-03" db="EMBL/GenBank/DDBJ databases">
        <authorList>
            <person name="Pajon A."/>
        </authorList>
    </citation>
    <scope>NUCLEOTIDE SEQUENCE [LARGE SCALE GENOMIC DNA]</scope>
    <source>
        <strain evidence="8 9">SGP1</strain>
    </source>
</reference>
<comment type="subcellular location">
    <subcellularLocation>
        <location evidence="1">Cell membrane</location>
        <topology evidence="1">Multi-pass membrane protein</topology>
    </subcellularLocation>
</comment>
<evidence type="ECO:0000256" key="1">
    <source>
        <dbReference type="ARBA" id="ARBA00004651"/>
    </source>
</evidence>
<keyword evidence="5 6" id="KW-0472">Membrane</keyword>
<evidence type="ECO:0000259" key="7">
    <source>
        <dbReference type="PROSITE" id="PS50850"/>
    </source>
</evidence>
<feature type="transmembrane region" description="Helical" evidence="6">
    <location>
        <begin position="234"/>
        <end position="255"/>
    </location>
</feature>
<organism evidence="8 9">
    <name type="scientific">Fretibacterium fastidiosum</name>
    <dbReference type="NCBI Taxonomy" id="651822"/>
    <lineage>
        <taxon>Bacteria</taxon>
        <taxon>Thermotogati</taxon>
        <taxon>Synergistota</taxon>
        <taxon>Synergistia</taxon>
        <taxon>Synergistales</taxon>
        <taxon>Aminobacteriaceae</taxon>
        <taxon>Fretibacterium</taxon>
    </lineage>
</organism>
<feature type="transmembrane region" description="Helical" evidence="6">
    <location>
        <begin position="292"/>
        <end position="312"/>
    </location>
</feature>
<dbReference type="InterPro" id="IPR036259">
    <property type="entry name" value="MFS_trans_sf"/>
</dbReference>
<feature type="transmembrane region" description="Helical" evidence="6">
    <location>
        <begin position="69"/>
        <end position="89"/>
    </location>
</feature>
<dbReference type="Proteomes" id="UP000008957">
    <property type="component" value="Chromosome"/>
</dbReference>
<sequence length="385" mass="40466">MNKSLLALALGTFEFGITEYVMMSILEPAAAALGVSVPTAGILISAYALGVCAGAPLVVLVARRQPLKRIMLALACLCTAGGLTASLAPSFYVLLAARFISGLPHGAWFGVGSIIAQRTARAGREASAVSAMVAGMTVANMAGVPLCTLAANFVSWRAPFIATVVLGALMILAVRFWIPYQEPLPDRGFRGQFRFLKDAKPWLLLLGIALSNGGVFCWYSYINPLITQTAGFSPHSMTLIAAWAGLGMVMGNLLGGRLSDRFAPTKVIFALQGSILFLLTGIFFLFANRWAALGLTFLGTGVLFALSAPQQLLAIRFSPGGEMLGAACAQVGFNLGNAIGAWAGALPVRELGLSYPYTALMGVPFALAGFLVMLSLHRRATRTAA</sequence>
<dbReference type="InterPro" id="IPR020846">
    <property type="entry name" value="MFS_dom"/>
</dbReference>
<dbReference type="CDD" id="cd17324">
    <property type="entry name" value="MFS_NepI_like"/>
    <property type="match status" value="1"/>
</dbReference>
<feature type="transmembrane region" description="Helical" evidence="6">
    <location>
        <begin position="267"/>
        <end position="286"/>
    </location>
</feature>
<dbReference type="KEGG" id="sbr:SY1_16350"/>
<evidence type="ECO:0000256" key="5">
    <source>
        <dbReference type="ARBA" id="ARBA00023136"/>
    </source>
</evidence>
<gene>
    <name evidence="8" type="ORF">SY1_16350</name>
</gene>
<protein>
    <submittedName>
        <fullName evidence="8">Arabinose efflux permease</fullName>
    </submittedName>
</protein>
<evidence type="ECO:0000256" key="4">
    <source>
        <dbReference type="ARBA" id="ARBA00022989"/>
    </source>
</evidence>
<dbReference type="RefSeq" id="WP_015556757.1">
    <property type="nucleotide sequence ID" value="NC_021038.1"/>
</dbReference>
<dbReference type="InterPro" id="IPR050189">
    <property type="entry name" value="MFS_Efflux_Transporters"/>
</dbReference>
<evidence type="ECO:0000313" key="9">
    <source>
        <dbReference type="Proteomes" id="UP000008957"/>
    </source>
</evidence>
<feature type="domain" description="Major facilitator superfamily (MFS) profile" evidence="7">
    <location>
        <begin position="4"/>
        <end position="381"/>
    </location>
</feature>
<dbReference type="GO" id="GO:0022857">
    <property type="term" value="F:transmembrane transporter activity"/>
    <property type="evidence" value="ECO:0007669"/>
    <property type="project" value="InterPro"/>
</dbReference>
<dbReference type="AlphaFoldDB" id="A0AB94IXZ2"/>
<feature type="transmembrane region" description="Helical" evidence="6">
    <location>
        <begin position="324"/>
        <end position="345"/>
    </location>
</feature>
<feature type="transmembrane region" description="Helical" evidence="6">
    <location>
        <begin position="95"/>
        <end position="116"/>
    </location>
</feature>
<evidence type="ECO:0000256" key="6">
    <source>
        <dbReference type="SAM" id="Phobius"/>
    </source>
</evidence>
<dbReference type="Gene3D" id="1.20.1250.20">
    <property type="entry name" value="MFS general substrate transporter like domains"/>
    <property type="match status" value="2"/>
</dbReference>
<evidence type="ECO:0000313" key="8">
    <source>
        <dbReference type="EMBL" id="CBL28610.1"/>
    </source>
</evidence>
<feature type="transmembrane region" description="Helical" evidence="6">
    <location>
        <begin position="357"/>
        <end position="376"/>
    </location>
</feature>
<feature type="transmembrane region" description="Helical" evidence="6">
    <location>
        <begin position="41"/>
        <end position="62"/>
    </location>
</feature>
<evidence type="ECO:0000256" key="2">
    <source>
        <dbReference type="ARBA" id="ARBA00022475"/>
    </source>
</evidence>
<name>A0AB94IXZ2_9BACT</name>
<evidence type="ECO:0000256" key="3">
    <source>
        <dbReference type="ARBA" id="ARBA00022692"/>
    </source>
</evidence>
<keyword evidence="3 6" id="KW-0812">Transmembrane</keyword>
<dbReference type="Pfam" id="PF07690">
    <property type="entry name" value="MFS_1"/>
    <property type="match status" value="1"/>
</dbReference>
<dbReference type="PANTHER" id="PTHR43124">
    <property type="entry name" value="PURINE EFFLUX PUMP PBUE"/>
    <property type="match status" value="1"/>
</dbReference>
<keyword evidence="9" id="KW-1185">Reference proteome</keyword>
<dbReference type="InterPro" id="IPR011701">
    <property type="entry name" value="MFS"/>
</dbReference>
<dbReference type="PANTHER" id="PTHR43124:SF6">
    <property type="entry name" value="TRANSPORTER ARAJ-RELATED"/>
    <property type="match status" value="1"/>
</dbReference>
<feature type="transmembrane region" description="Helical" evidence="6">
    <location>
        <begin position="128"/>
        <end position="154"/>
    </location>
</feature>
<dbReference type="InterPro" id="IPR001958">
    <property type="entry name" value="Tet-R_TetA/multi-R_MdtG-like"/>
</dbReference>